<proteinExistence type="predicted"/>
<reference evidence="1 2" key="1">
    <citation type="submission" date="2009-06" db="EMBL/GenBank/DDBJ databases">
        <title>The Genome Sequence of Lactobacillus coleohominis strain 101-4-CHN.</title>
        <authorList>
            <consortium name="The Broad Institute Genome Sequencing Platform"/>
            <person name="Ward D."/>
            <person name="Young S.K."/>
            <person name="Zeng Q."/>
            <person name="Koehrsen M."/>
            <person name="Alvarado L."/>
            <person name="Berlin A."/>
            <person name="Borenstein D."/>
            <person name="Chen Z."/>
            <person name="Engels R."/>
            <person name="Freedman E."/>
            <person name="Gellesch M."/>
            <person name="Goldberg J."/>
            <person name="Griggs A."/>
            <person name="Gujja S."/>
            <person name="Heiman D."/>
            <person name="Hepburn T."/>
            <person name="Howarth C."/>
            <person name="Jen D."/>
            <person name="Larson L."/>
            <person name="Lewis B."/>
            <person name="Mehta T."/>
            <person name="Park D."/>
            <person name="Pearson M."/>
            <person name="Roberts A."/>
            <person name="Saif S."/>
            <person name="Shea T."/>
            <person name="Shenoy N."/>
            <person name="Sisk P."/>
            <person name="Stolte C."/>
            <person name="Sykes S."/>
            <person name="Walk T."/>
            <person name="White J."/>
            <person name="Yandava C."/>
            <person name="Liu Y."/>
            <person name="Xu Q."/>
            <person name="Lander E."/>
            <person name="Nusbaum C."/>
            <person name="Galagan J."/>
            <person name="Birren B."/>
        </authorList>
    </citation>
    <scope>NUCLEOTIDE SEQUENCE [LARGE SCALE GENOMIC DNA]</scope>
    <source>
        <strain evidence="1 2">101-4-CHN</strain>
    </source>
</reference>
<dbReference type="eggNOG" id="ENOG5033W0S">
    <property type="taxonomic scope" value="Bacteria"/>
</dbReference>
<gene>
    <name evidence="1" type="ORF">HMPREF0501_00512</name>
</gene>
<sequence>MTESRWLIMSSEKMPETATEKVQALSDSLTNGLRIGEQYVALLNELCGKTDPKDLLTATVKLAKIDLSSPFVKFPQHYQTADYYLLFMGRLLDLANISGLSINEDETEHRLSMISTHFENIEFRFELDQQNGGAFFTEQEKHEPLFYLNLERKVLRFSNRSLVNFFVIREINRYSDLDIQATLQSLIDFSKILVNELGFTVDLGILDVSNEVAFPLQAPELDLTVIDRLFVKTTDTEFMLLSLPKNNGALLDLDREIKLTLSYDPDDYSKQWYFHVSDPDEQYSLFDILLHYDMIRDWYLNNREALAVRSDPVVFAD</sequence>
<organism evidence="1 2">
    <name type="scientific">Limosilactobacillus coleohominis 101-4-CHN</name>
    <dbReference type="NCBI Taxonomy" id="575594"/>
    <lineage>
        <taxon>Bacteria</taxon>
        <taxon>Bacillati</taxon>
        <taxon>Bacillota</taxon>
        <taxon>Bacilli</taxon>
        <taxon>Lactobacillales</taxon>
        <taxon>Lactobacillaceae</taxon>
        <taxon>Limosilactobacillus</taxon>
    </lineage>
</organism>
<dbReference type="AlphaFoldDB" id="C7XUZ6"/>
<keyword evidence="2" id="KW-1185">Reference proteome</keyword>
<name>C7XUZ6_9LACO</name>
<evidence type="ECO:0000313" key="2">
    <source>
        <dbReference type="Proteomes" id="UP000003987"/>
    </source>
</evidence>
<dbReference type="STRING" id="575594.HMPREF0501_00512"/>
<dbReference type="EMBL" id="GG698802">
    <property type="protein sequence ID" value="EEU31107.1"/>
    <property type="molecule type" value="Genomic_DNA"/>
</dbReference>
<dbReference type="HOGENOM" id="CLU_887921_0_0_9"/>
<accession>C7XUZ6</accession>
<dbReference type="Proteomes" id="UP000003987">
    <property type="component" value="Unassembled WGS sequence"/>
</dbReference>
<evidence type="ECO:0000313" key="1">
    <source>
        <dbReference type="EMBL" id="EEU31107.1"/>
    </source>
</evidence>
<protein>
    <submittedName>
        <fullName evidence="1">Uncharacterized protein</fullName>
    </submittedName>
</protein>